<keyword evidence="16" id="KW-1185">Reference proteome</keyword>
<gene>
    <name evidence="15" type="ORF">PARMNEM_LOCUS22138</name>
</gene>
<evidence type="ECO:0000256" key="10">
    <source>
        <dbReference type="ARBA" id="ARBA00023134"/>
    </source>
</evidence>
<accession>A0AAV1M826</accession>
<dbReference type="Pfam" id="PF03281">
    <property type="entry name" value="Mab-21"/>
    <property type="match status" value="1"/>
</dbReference>
<evidence type="ECO:0000259" key="14">
    <source>
        <dbReference type="Pfam" id="PF20266"/>
    </source>
</evidence>
<dbReference type="Gene3D" id="3.30.460.90">
    <property type="match status" value="1"/>
</dbReference>
<evidence type="ECO:0000256" key="4">
    <source>
        <dbReference type="ARBA" id="ARBA00022679"/>
    </source>
</evidence>
<comment type="cofactor">
    <cofactor evidence="1">
        <name>Mn(2+)</name>
        <dbReference type="ChEBI" id="CHEBI:29035"/>
    </cofactor>
</comment>
<dbReference type="AlphaFoldDB" id="A0AAV1M826"/>
<keyword evidence="4" id="KW-0808">Transferase</keyword>
<evidence type="ECO:0000259" key="13">
    <source>
        <dbReference type="Pfam" id="PF03281"/>
    </source>
</evidence>
<evidence type="ECO:0000256" key="9">
    <source>
        <dbReference type="ARBA" id="ARBA00022842"/>
    </source>
</evidence>
<evidence type="ECO:0000313" key="15">
    <source>
        <dbReference type="EMBL" id="CAK1603833.1"/>
    </source>
</evidence>
<feature type="domain" description="Mab-21-like HhH/H2TH-like" evidence="14">
    <location>
        <begin position="265"/>
        <end position="356"/>
    </location>
</feature>
<dbReference type="PANTHER" id="PTHR10656">
    <property type="entry name" value="CELL FATE DETERMINING PROTEIN MAB21-RELATED"/>
    <property type="match status" value="1"/>
</dbReference>
<reference evidence="15 16" key="1">
    <citation type="submission" date="2023-11" db="EMBL/GenBank/DDBJ databases">
        <authorList>
            <person name="Hedman E."/>
            <person name="Englund M."/>
            <person name="Stromberg M."/>
            <person name="Nyberg Akerstrom W."/>
            <person name="Nylinder S."/>
            <person name="Jareborg N."/>
            <person name="Kallberg Y."/>
            <person name="Kronander E."/>
        </authorList>
    </citation>
    <scope>NUCLEOTIDE SEQUENCE [LARGE SCALE GENOMIC DNA]</scope>
</reference>
<dbReference type="InterPro" id="IPR046903">
    <property type="entry name" value="Mab-21-like_nuc_Trfase"/>
</dbReference>
<name>A0AAV1M826_9NEOP</name>
<evidence type="ECO:0000256" key="6">
    <source>
        <dbReference type="ARBA" id="ARBA00022723"/>
    </source>
</evidence>
<keyword evidence="8" id="KW-0067">ATP-binding</keyword>
<comment type="cofactor">
    <cofactor evidence="2">
        <name>Mg(2+)</name>
        <dbReference type="ChEBI" id="CHEBI:18420"/>
    </cofactor>
</comment>
<evidence type="ECO:0000313" key="16">
    <source>
        <dbReference type="Proteomes" id="UP001314205"/>
    </source>
</evidence>
<dbReference type="GO" id="GO:0016779">
    <property type="term" value="F:nucleotidyltransferase activity"/>
    <property type="evidence" value="ECO:0007669"/>
    <property type="project" value="UniProtKB-KW"/>
</dbReference>
<evidence type="ECO:0008006" key="17">
    <source>
        <dbReference type="Google" id="ProtNLM"/>
    </source>
</evidence>
<keyword evidence="6" id="KW-0479">Metal-binding</keyword>
<comment type="similarity">
    <text evidence="3">Belongs to the mab-21 family.</text>
</comment>
<keyword evidence="9" id="KW-0460">Magnesium</keyword>
<feature type="coiled-coil region" evidence="12">
    <location>
        <begin position="429"/>
        <end position="456"/>
    </location>
</feature>
<comment type="caution">
    <text evidence="15">The sequence shown here is derived from an EMBL/GenBank/DDBJ whole genome shotgun (WGS) entry which is preliminary data.</text>
</comment>
<proteinExistence type="inferred from homology"/>
<keyword evidence="12" id="KW-0175">Coiled coil</keyword>
<evidence type="ECO:0000256" key="2">
    <source>
        <dbReference type="ARBA" id="ARBA00001946"/>
    </source>
</evidence>
<keyword evidence="7" id="KW-0547">Nucleotide-binding</keyword>
<keyword evidence="10" id="KW-0342">GTP-binding</keyword>
<dbReference type="Pfam" id="PF20266">
    <property type="entry name" value="Mab-21_C"/>
    <property type="match status" value="1"/>
</dbReference>
<keyword evidence="5" id="KW-0548">Nucleotidyltransferase</keyword>
<evidence type="ECO:0000256" key="12">
    <source>
        <dbReference type="SAM" id="Coils"/>
    </source>
</evidence>
<dbReference type="InterPro" id="IPR024810">
    <property type="entry name" value="MAB21L/cGLR"/>
</dbReference>
<evidence type="ECO:0000256" key="7">
    <source>
        <dbReference type="ARBA" id="ARBA00022741"/>
    </source>
</evidence>
<dbReference type="Gene3D" id="1.10.1410.40">
    <property type="match status" value="1"/>
</dbReference>
<evidence type="ECO:0000256" key="1">
    <source>
        <dbReference type="ARBA" id="ARBA00001936"/>
    </source>
</evidence>
<dbReference type="GO" id="GO:0046872">
    <property type="term" value="F:metal ion binding"/>
    <property type="evidence" value="ECO:0007669"/>
    <property type="project" value="UniProtKB-KW"/>
</dbReference>
<feature type="domain" description="Mab-21-like nucleotidyltransferase" evidence="13">
    <location>
        <begin position="66"/>
        <end position="260"/>
    </location>
</feature>
<dbReference type="PANTHER" id="PTHR10656:SF42">
    <property type="entry name" value="CYCLIC GMP-AMP SYNTHASE-LIKE PROTEIN-RELATED"/>
    <property type="match status" value="1"/>
</dbReference>
<evidence type="ECO:0000256" key="11">
    <source>
        <dbReference type="ARBA" id="ARBA00023211"/>
    </source>
</evidence>
<dbReference type="GO" id="GO:0005524">
    <property type="term" value="F:ATP binding"/>
    <property type="evidence" value="ECO:0007669"/>
    <property type="project" value="UniProtKB-KW"/>
</dbReference>
<dbReference type="InterPro" id="IPR046906">
    <property type="entry name" value="Mab-21_HhH/H2TH-like"/>
</dbReference>
<organism evidence="15 16">
    <name type="scientific">Parnassius mnemosyne</name>
    <name type="common">clouded apollo</name>
    <dbReference type="NCBI Taxonomy" id="213953"/>
    <lineage>
        <taxon>Eukaryota</taxon>
        <taxon>Metazoa</taxon>
        <taxon>Ecdysozoa</taxon>
        <taxon>Arthropoda</taxon>
        <taxon>Hexapoda</taxon>
        <taxon>Insecta</taxon>
        <taxon>Pterygota</taxon>
        <taxon>Neoptera</taxon>
        <taxon>Endopterygota</taxon>
        <taxon>Lepidoptera</taxon>
        <taxon>Glossata</taxon>
        <taxon>Ditrysia</taxon>
        <taxon>Papilionoidea</taxon>
        <taxon>Papilionidae</taxon>
        <taxon>Parnassiinae</taxon>
        <taxon>Parnassini</taxon>
        <taxon>Parnassius</taxon>
        <taxon>Driopa</taxon>
    </lineage>
</organism>
<keyword evidence="11" id="KW-0464">Manganese</keyword>
<evidence type="ECO:0000256" key="8">
    <source>
        <dbReference type="ARBA" id="ARBA00022840"/>
    </source>
</evidence>
<sequence>MSFKKPNLDVYLAEVFKQFVAIKDDDFRRAQEVFKSVFEQVKQKMGEQCNFFNKYSSQVMYSGSVYDGVKVSKLDEFDMDIVIRLPISYEEGENGIIIENDQPGFVRLKIINAFDHMDKQPDWEKCHKVTREWRDSEKYFLQNKFRHWLHGIVQKALNEMQERATVNGVTYLVKYKESGPAFTLNIRNEKGDEEFKLDVDLVPVIRFMYPRWPPGCRTIQGSQVKYWLVVPKPIKGISDETVKNRCWRLSFQDYEREMLKECQHLKTTIRLIKKLREALGMKEIASYYIKTLFLWKIERVNDKKYWQSKLSVIFRAMVEDFYNAIKTKNIPFFWNKKNNLIGNLKPTHQKVYLDKLKAVLDSIDANDVNKTVVALLTDVEMEQFKCSEFYLRQLALTNIQLPVLKNESICSSSSSSQEFRTNSQTSSQEEQHTALLKDLMEKINLLTQKVEYQEERIIKLEAIVACKESTNSNPLDFTVKELKLYDEAGDRSTDNSNVMDIMLNNENSCNSNSFPDIDNSVYCDL</sequence>
<protein>
    <recommendedName>
        <fullName evidence="17">Cyclic GMP-AMP synthase-like</fullName>
    </recommendedName>
</protein>
<evidence type="ECO:0000256" key="5">
    <source>
        <dbReference type="ARBA" id="ARBA00022695"/>
    </source>
</evidence>
<dbReference type="GO" id="GO:0005525">
    <property type="term" value="F:GTP binding"/>
    <property type="evidence" value="ECO:0007669"/>
    <property type="project" value="UniProtKB-KW"/>
</dbReference>
<dbReference type="EMBL" id="CAVLGL010000159">
    <property type="protein sequence ID" value="CAK1603833.1"/>
    <property type="molecule type" value="Genomic_DNA"/>
</dbReference>
<evidence type="ECO:0000256" key="3">
    <source>
        <dbReference type="ARBA" id="ARBA00008307"/>
    </source>
</evidence>
<dbReference type="SMART" id="SM01265">
    <property type="entry name" value="Mab-21"/>
    <property type="match status" value="1"/>
</dbReference>
<dbReference type="Proteomes" id="UP001314205">
    <property type="component" value="Unassembled WGS sequence"/>
</dbReference>